<keyword evidence="2" id="KW-1185">Reference proteome</keyword>
<name>A0A6G1C4J6_9ORYZ</name>
<organism evidence="1 2">
    <name type="scientific">Oryza meyeriana var. granulata</name>
    <dbReference type="NCBI Taxonomy" id="110450"/>
    <lineage>
        <taxon>Eukaryota</taxon>
        <taxon>Viridiplantae</taxon>
        <taxon>Streptophyta</taxon>
        <taxon>Embryophyta</taxon>
        <taxon>Tracheophyta</taxon>
        <taxon>Spermatophyta</taxon>
        <taxon>Magnoliopsida</taxon>
        <taxon>Liliopsida</taxon>
        <taxon>Poales</taxon>
        <taxon>Poaceae</taxon>
        <taxon>BOP clade</taxon>
        <taxon>Oryzoideae</taxon>
        <taxon>Oryzeae</taxon>
        <taxon>Oryzinae</taxon>
        <taxon>Oryza</taxon>
        <taxon>Oryza meyeriana</taxon>
    </lineage>
</organism>
<gene>
    <name evidence="1" type="ORF">E2562_004945</name>
</gene>
<dbReference type="EMBL" id="SPHZ02000010">
    <property type="protein sequence ID" value="KAF0894951.1"/>
    <property type="molecule type" value="Genomic_DNA"/>
</dbReference>
<sequence length="105" mass="11535">MCADGLLVTCDGRLLLGHCLLTVLCLLDARIGLHLEGIGELLLALEHFRCLFSLFFYGNGLITLCSQGRAQPLHLCDATIIDRFGRMDKGLQLLAPLLKTGLFYS</sequence>
<dbReference type="Proteomes" id="UP000479710">
    <property type="component" value="Unassembled WGS sequence"/>
</dbReference>
<accession>A0A6G1C4J6</accession>
<proteinExistence type="predicted"/>
<protein>
    <submittedName>
        <fullName evidence="1">Uncharacterized protein</fullName>
    </submittedName>
</protein>
<reference evidence="1 2" key="1">
    <citation type="submission" date="2019-11" db="EMBL/GenBank/DDBJ databases">
        <title>Whole genome sequence of Oryza granulata.</title>
        <authorList>
            <person name="Li W."/>
        </authorList>
    </citation>
    <scope>NUCLEOTIDE SEQUENCE [LARGE SCALE GENOMIC DNA]</scope>
    <source>
        <strain evidence="2">cv. Menghai</strain>
        <tissue evidence="1">Leaf</tissue>
    </source>
</reference>
<evidence type="ECO:0000313" key="1">
    <source>
        <dbReference type="EMBL" id="KAF0894951.1"/>
    </source>
</evidence>
<dbReference type="AlphaFoldDB" id="A0A6G1C4J6"/>
<comment type="caution">
    <text evidence="1">The sequence shown here is derived from an EMBL/GenBank/DDBJ whole genome shotgun (WGS) entry which is preliminary data.</text>
</comment>
<evidence type="ECO:0000313" key="2">
    <source>
        <dbReference type="Proteomes" id="UP000479710"/>
    </source>
</evidence>